<dbReference type="SUPFAM" id="SSF56112">
    <property type="entry name" value="Protein kinase-like (PK-like)"/>
    <property type="match status" value="1"/>
</dbReference>
<keyword evidence="6 8" id="KW-0067">ATP-binding</keyword>
<dbReference type="Gene3D" id="1.10.510.10">
    <property type="entry name" value="Transferase(Phosphotransferase) domain 1"/>
    <property type="match status" value="1"/>
</dbReference>
<dbReference type="PANTHER" id="PTHR43289:SF6">
    <property type="entry name" value="SERINE_THREONINE-PROTEIN KINASE NEKL-3"/>
    <property type="match status" value="1"/>
</dbReference>
<dbReference type="InterPro" id="IPR008271">
    <property type="entry name" value="Ser/Thr_kinase_AS"/>
</dbReference>
<dbReference type="InterPro" id="IPR011009">
    <property type="entry name" value="Kinase-like_dom_sf"/>
</dbReference>
<evidence type="ECO:0000256" key="1">
    <source>
        <dbReference type="ARBA" id="ARBA00022574"/>
    </source>
</evidence>
<keyword evidence="4 8" id="KW-0547">Nucleotide-binding</keyword>
<dbReference type="InterPro" id="IPR000719">
    <property type="entry name" value="Prot_kinase_dom"/>
</dbReference>
<dbReference type="InterPro" id="IPR015943">
    <property type="entry name" value="WD40/YVTN_repeat-like_dom_sf"/>
</dbReference>
<dbReference type="PROSITE" id="PS00108">
    <property type="entry name" value="PROTEIN_KINASE_ST"/>
    <property type="match status" value="1"/>
</dbReference>
<dbReference type="PANTHER" id="PTHR43289">
    <property type="entry name" value="MITOGEN-ACTIVATED PROTEIN KINASE KINASE KINASE 20-RELATED"/>
    <property type="match status" value="1"/>
</dbReference>
<feature type="binding site" evidence="8">
    <location>
        <position position="181"/>
    </location>
    <ligand>
        <name>ATP</name>
        <dbReference type="ChEBI" id="CHEBI:30616"/>
    </ligand>
</feature>
<feature type="transmembrane region" description="Helical" evidence="9">
    <location>
        <begin position="471"/>
        <end position="497"/>
    </location>
</feature>
<evidence type="ECO:0000256" key="5">
    <source>
        <dbReference type="ARBA" id="ARBA00022777"/>
    </source>
</evidence>
<dbReference type="PROSITE" id="PS00107">
    <property type="entry name" value="PROTEIN_KINASE_ATP"/>
    <property type="match status" value="1"/>
</dbReference>
<keyword evidence="1 7" id="KW-0853">WD repeat</keyword>
<feature type="domain" description="Protein kinase" evidence="10">
    <location>
        <begin position="151"/>
        <end position="445"/>
    </location>
</feature>
<proteinExistence type="predicted"/>
<evidence type="ECO:0000256" key="6">
    <source>
        <dbReference type="ARBA" id="ARBA00022840"/>
    </source>
</evidence>
<dbReference type="EC" id="2.7.11.1" evidence="11"/>
<evidence type="ECO:0000256" key="3">
    <source>
        <dbReference type="ARBA" id="ARBA00022737"/>
    </source>
</evidence>
<dbReference type="Gene3D" id="3.30.200.20">
    <property type="entry name" value="Phosphorylase Kinase, domain 1"/>
    <property type="match status" value="1"/>
</dbReference>
<dbReference type="PROSITE" id="PS50082">
    <property type="entry name" value="WD_REPEATS_2"/>
    <property type="match status" value="1"/>
</dbReference>
<organism evidence="11 12">
    <name type="scientific">Stieleria marina</name>
    <dbReference type="NCBI Taxonomy" id="1930275"/>
    <lineage>
        <taxon>Bacteria</taxon>
        <taxon>Pseudomonadati</taxon>
        <taxon>Planctomycetota</taxon>
        <taxon>Planctomycetia</taxon>
        <taxon>Pirellulales</taxon>
        <taxon>Pirellulaceae</taxon>
        <taxon>Stieleria</taxon>
    </lineage>
</organism>
<evidence type="ECO:0000259" key="10">
    <source>
        <dbReference type="PROSITE" id="PS50011"/>
    </source>
</evidence>
<keyword evidence="9" id="KW-0812">Transmembrane</keyword>
<dbReference type="PROSITE" id="PS00678">
    <property type="entry name" value="WD_REPEATS_1"/>
    <property type="match status" value="1"/>
</dbReference>
<feature type="repeat" description="WD" evidence="7">
    <location>
        <begin position="1364"/>
        <end position="1398"/>
    </location>
</feature>
<reference evidence="11 12" key="1">
    <citation type="submission" date="2019-02" db="EMBL/GenBank/DDBJ databases">
        <title>Deep-cultivation of Planctomycetes and their phenomic and genomic characterization uncovers novel biology.</title>
        <authorList>
            <person name="Wiegand S."/>
            <person name="Jogler M."/>
            <person name="Boedeker C."/>
            <person name="Pinto D."/>
            <person name="Vollmers J."/>
            <person name="Rivas-Marin E."/>
            <person name="Kohn T."/>
            <person name="Peeters S.H."/>
            <person name="Heuer A."/>
            <person name="Rast P."/>
            <person name="Oberbeckmann S."/>
            <person name="Bunk B."/>
            <person name="Jeske O."/>
            <person name="Meyerdierks A."/>
            <person name="Storesund J.E."/>
            <person name="Kallscheuer N."/>
            <person name="Luecker S."/>
            <person name="Lage O.M."/>
            <person name="Pohl T."/>
            <person name="Merkel B.J."/>
            <person name="Hornburger P."/>
            <person name="Mueller R.-W."/>
            <person name="Bruemmer F."/>
            <person name="Labrenz M."/>
            <person name="Spormann A.M."/>
            <person name="Op den Camp H."/>
            <person name="Overmann J."/>
            <person name="Amann R."/>
            <person name="Jetten M.S.M."/>
            <person name="Mascher T."/>
            <person name="Medema M.H."/>
            <person name="Devos D.P."/>
            <person name="Kaster A.-K."/>
            <person name="Ovreas L."/>
            <person name="Rohde M."/>
            <person name="Galperin M.Y."/>
            <person name="Jogler C."/>
        </authorList>
    </citation>
    <scope>NUCLEOTIDE SEQUENCE [LARGE SCALE GENOMIC DNA]</scope>
    <source>
        <strain evidence="11 12">K23_9</strain>
    </source>
</reference>
<dbReference type="InterPro" id="IPR017441">
    <property type="entry name" value="Protein_kinase_ATP_BS"/>
</dbReference>
<keyword evidence="9" id="KW-0472">Membrane</keyword>
<evidence type="ECO:0000256" key="7">
    <source>
        <dbReference type="PROSITE-ProRule" id="PRU00221"/>
    </source>
</evidence>
<keyword evidence="3" id="KW-0677">Repeat</keyword>
<dbReference type="InterPro" id="IPR001680">
    <property type="entry name" value="WD40_rpt"/>
</dbReference>
<dbReference type="Gene3D" id="2.130.10.10">
    <property type="entry name" value="YVTN repeat-like/Quinoprotein amine dehydrogenase"/>
    <property type="match status" value="2"/>
</dbReference>
<gene>
    <name evidence="11" type="primary">pknB_20</name>
    <name evidence="11" type="ORF">K239x_47740</name>
</gene>
<evidence type="ECO:0000313" key="12">
    <source>
        <dbReference type="Proteomes" id="UP000319817"/>
    </source>
</evidence>
<dbReference type="CDD" id="cd14014">
    <property type="entry name" value="STKc_PknB_like"/>
    <property type="match status" value="1"/>
</dbReference>
<dbReference type="PROSITE" id="PS50011">
    <property type="entry name" value="PROTEIN_KINASE_DOM"/>
    <property type="match status" value="1"/>
</dbReference>
<protein>
    <submittedName>
        <fullName evidence="11">Serine/threonine-protein kinase PknB</fullName>
        <ecNumber evidence="11">2.7.11.1</ecNumber>
    </submittedName>
</protein>
<dbReference type="SMART" id="SM00220">
    <property type="entry name" value="S_TKc"/>
    <property type="match status" value="1"/>
</dbReference>
<dbReference type="GO" id="GO:0005524">
    <property type="term" value="F:ATP binding"/>
    <property type="evidence" value="ECO:0007669"/>
    <property type="project" value="UniProtKB-UniRule"/>
</dbReference>
<dbReference type="RefSeq" id="WP_419189281.1">
    <property type="nucleotide sequence ID" value="NZ_CP036526.1"/>
</dbReference>
<keyword evidence="12" id="KW-1185">Reference proteome</keyword>
<name>A0A517P068_9BACT</name>
<dbReference type="Pfam" id="PF00069">
    <property type="entry name" value="Pkinase"/>
    <property type="match status" value="1"/>
</dbReference>
<evidence type="ECO:0000313" key="11">
    <source>
        <dbReference type="EMBL" id="QDT12762.1"/>
    </source>
</evidence>
<keyword evidence="5 11" id="KW-0418">Kinase</keyword>
<dbReference type="EMBL" id="CP036526">
    <property type="protein sequence ID" value="QDT12762.1"/>
    <property type="molecule type" value="Genomic_DNA"/>
</dbReference>
<evidence type="ECO:0000256" key="9">
    <source>
        <dbReference type="SAM" id="Phobius"/>
    </source>
</evidence>
<dbReference type="InterPro" id="IPR019775">
    <property type="entry name" value="WD40_repeat_CS"/>
</dbReference>
<evidence type="ECO:0000256" key="2">
    <source>
        <dbReference type="ARBA" id="ARBA00022679"/>
    </source>
</evidence>
<sequence length="1515" mass="167840">MDFPGEIDEDAIERFEREWSAGSEPSIDDYVPSRTNSRFAGTLEKLIAIDLENRWKRPQSDANQATLIQPSGVESYASHLGELDDQGAIHRLAKHEFIVRRKFGDQPTVESMVARFPSLKQVFIELDREYPVRKFDPPVQQESSYPVVENYTITRPLGEGGMGSVYLAEQTYPLRRSVALKVIRSGIDTNDVIARFEAERQALAMMDHPNIAKVLDGGVTQSGLPFFAMELVNGTAITEFCDRQRLVINDRLNLFVQTCHAIQHAHQKGILHRDLKPSNILVAMSDGKPTVKVIDFGLAKALQDQTVLTDRTVNTQFGQIVGTPQYMSPEQSRLNPADVDTRSDVYSLGIILYELLTGEPPLTQKQLQSKAMDEVMRAIREVDPLKPSSRVMRLTSPSTSSIGDLPNSRVKNLLQGELDWIVMRSLEKDRERRYESPLAFAQDLVRFENNEPVAAGPPSAIYRMRKFARRYAGPLAAATTFLVLIIVGAISISWLGLRAIDAEREARENLDASNIQRALAISNERKAEALALRSQKQAASLALRQAETSMASLDTARGLAWYANALQTAPESQLAIRRTARQNISAWSRRLSRPEKSRRIHDKFSAYAIEVNLPVQKVGSRLLCRFPVVAETDLEQGADFDVADEPSELDLFSGPNSPCEYSVLDEQTLETLGIPVQPQGAYLKHWVVGEPSKLVTLHYTSQTLPEAANSGSAESFAIRQHGKRSYAPEFRSYRGEIVVQTWDLNSGKEISPPIRFLGVCDVGESFSFSRSNVEIDTDGRVLFFHDRLQQMGKVWSLETGELIGEFTASMHADMNRDGTRCVSYGEDNVVRVFAIKKTSIDSIREFNSVSNLQAVLSSDANSFASRDAVLAIDDDRHLHVWARNGNHYSTPLSYAATGFGFCQSSVFIQSVDQEVTQWKFAIDQQKTLVPAGSGGQVAILEGGKYIAVSSDTSLDLWDPLASAVEPVASVQSVAQRSLSNDAFVFGLMMVDPQQHAVTRDFDSGQLGLIVIDEQETDQKLRAHAVPLQSDGFQLSFFSAYDARLGLVSQSTVSGKLANFDAMTGRVLGFADGFPEGDVVLPLGFTSDHTSLLAMSMPQKHPGPTRVHRIPVSRERVRARLRGISSLDFAIHPESSAVILDDQLSSIAIAGRHVVAVDNFGEVTLHDLATGAENKLIDPLDPIDLSSDRNMNVLASHDGSRFVLYSKESFPGKARLWDVTTRKPRGPEIEFRELDDADQGRFDDLGTRSVYSNDLTRAFFPASRELVHLVDGMRVELPFGKSIQCRLAAFSLDGKQIAVACSDRRLRLYDTATLQLQSTADFSSEVLFMNYVNENELVMCTSDRRWGRVIDGKKKIEGGVLPAAIRSAVLSHDRAMLATVASDSSLQVWDVETGVKVGPGQQIASDFQSMKFARDNRALCVLSGNAISFYPIFDGNSLSDRKLTAMVLSQSDAELVDGLVQERDVDQGTPKTTVFNLHRSFSMVLPEVWKLSASETAAQWPYRVWTSPKVGFAESE</sequence>
<dbReference type="SUPFAM" id="SSF82171">
    <property type="entry name" value="DPP6 N-terminal domain-like"/>
    <property type="match status" value="1"/>
</dbReference>
<keyword evidence="2 11" id="KW-0808">Transferase</keyword>
<dbReference type="SUPFAM" id="SSF50998">
    <property type="entry name" value="Quinoprotein alcohol dehydrogenase-like"/>
    <property type="match status" value="1"/>
</dbReference>
<dbReference type="GO" id="GO:0004674">
    <property type="term" value="F:protein serine/threonine kinase activity"/>
    <property type="evidence" value="ECO:0007669"/>
    <property type="project" value="UniProtKB-EC"/>
</dbReference>
<accession>A0A517P068</accession>
<dbReference type="InterPro" id="IPR011047">
    <property type="entry name" value="Quinoprotein_ADH-like_sf"/>
</dbReference>
<dbReference type="Proteomes" id="UP000319817">
    <property type="component" value="Chromosome"/>
</dbReference>
<dbReference type="SMART" id="SM00320">
    <property type="entry name" value="WD40"/>
    <property type="match status" value="4"/>
</dbReference>
<evidence type="ECO:0000256" key="8">
    <source>
        <dbReference type="PROSITE-ProRule" id="PRU10141"/>
    </source>
</evidence>
<evidence type="ECO:0000256" key="4">
    <source>
        <dbReference type="ARBA" id="ARBA00022741"/>
    </source>
</evidence>
<keyword evidence="9" id="KW-1133">Transmembrane helix</keyword>